<dbReference type="InterPro" id="IPR009057">
    <property type="entry name" value="Homeodomain-like_sf"/>
</dbReference>
<keyword evidence="3" id="KW-0804">Transcription</keyword>
<dbReference type="InterPro" id="IPR020449">
    <property type="entry name" value="Tscrpt_reg_AraC-type_HTH"/>
</dbReference>
<name>A0A7W4Z8Q6_9GAMM</name>
<feature type="domain" description="HTH araC/xylS-type" evidence="4">
    <location>
        <begin position="249"/>
        <end position="347"/>
    </location>
</feature>
<evidence type="ECO:0000256" key="3">
    <source>
        <dbReference type="ARBA" id="ARBA00023163"/>
    </source>
</evidence>
<organism evidence="5 6">
    <name type="scientific">Microbulbifer rhizosphaerae</name>
    <dbReference type="NCBI Taxonomy" id="1562603"/>
    <lineage>
        <taxon>Bacteria</taxon>
        <taxon>Pseudomonadati</taxon>
        <taxon>Pseudomonadota</taxon>
        <taxon>Gammaproteobacteria</taxon>
        <taxon>Cellvibrionales</taxon>
        <taxon>Microbulbiferaceae</taxon>
        <taxon>Microbulbifer</taxon>
    </lineage>
</organism>
<dbReference type="InterPro" id="IPR032687">
    <property type="entry name" value="AraC-type_N"/>
</dbReference>
<reference evidence="5 6" key="1">
    <citation type="submission" date="2020-08" db="EMBL/GenBank/DDBJ databases">
        <title>Genomic Encyclopedia of Type Strains, Phase III (KMG-III): the genomes of soil and plant-associated and newly described type strains.</title>
        <authorList>
            <person name="Whitman W."/>
        </authorList>
    </citation>
    <scope>NUCLEOTIDE SEQUENCE [LARGE SCALE GENOMIC DNA]</scope>
    <source>
        <strain evidence="5 6">CECT 8799</strain>
    </source>
</reference>
<dbReference type="SMART" id="SM00342">
    <property type="entry name" value="HTH_ARAC"/>
    <property type="match status" value="1"/>
</dbReference>
<dbReference type="PANTHER" id="PTHR47894:SF1">
    <property type="entry name" value="HTH-TYPE TRANSCRIPTIONAL REGULATOR VQSM"/>
    <property type="match status" value="1"/>
</dbReference>
<dbReference type="GO" id="GO:0000976">
    <property type="term" value="F:transcription cis-regulatory region binding"/>
    <property type="evidence" value="ECO:0007669"/>
    <property type="project" value="TreeGrafter"/>
</dbReference>
<dbReference type="Pfam" id="PF12625">
    <property type="entry name" value="Arabinose_bd"/>
    <property type="match status" value="1"/>
</dbReference>
<dbReference type="PRINTS" id="PR00032">
    <property type="entry name" value="HTHARAC"/>
</dbReference>
<keyword evidence="1" id="KW-0805">Transcription regulation</keyword>
<evidence type="ECO:0000256" key="1">
    <source>
        <dbReference type="ARBA" id="ARBA00023015"/>
    </source>
</evidence>
<dbReference type="SUPFAM" id="SSF46689">
    <property type="entry name" value="Homeodomain-like"/>
    <property type="match status" value="1"/>
</dbReference>
<dbReference type="RefSeq" id="WP_183458570.1">
    <property type="nucleotide sequence ID" value="NZ_JACHWZ010000006.1"/>
</dbReference>
<dbReference type="AlphaFoldDB" id="A0A7W4Z8Q6"/>
<dbReference type="GO" id="GO:0005829">
    <property type="term" value="C:cytosol"/>
    <property type="evidence" value="ECO:0007669"/>
    <property type="project" value="TreeGrafter"/>
</dbReference>
<dbReference type="Gene3D" id="1.10.10.60">
    <property type="entry name" value="Homeodomain-like"/>
    <property type="match status" value="1"/>
</dbReference>
<dbReference type="PANTHER" id="PTHR47894">
    <property type="entry name" value="HTH-TYPE TRANSCRIPTIONAL REGULATOR GADX"/>
    <property type="match status" value="1"/>
</dbReference>
<dbReference type="Pfam" id="PF12833">
    <property type="entry name" value="HTH_18"/>
    <property type="match status" value="1"/>
</dbReference>
<comment type="caution">
    <text evidence="5">The sequence shown here is derived from an EMBL/GenBank/DDBJ whole genome shotgun (WGS) entry which is preliminary data.</text>
</comment>
<keyword evidence="2 5" id="KW-0238">DNA-binding</keyword>
<dbReference type="EMBL" id="JACHWZ010000006">
    <property type="protein sequence ID" value="MBB3060806.1"/>
    <property type="molecule type" value="Genomic_DNA"/>
</dbReference>
<dbReference type="Proteomes" id="UP000535937">
    <property type="component" value="Unassembled WGS sequence"/>
</dbReference>
<evidence type="ECO:0000313" key="6">
    <source>
        <dbReference type="Proteomes" id="UP000535937"/>
    </source>
</evidence>
<dbReference type="PROSITE" id="PS01124">
    <property type="entry name" value="HTH_ARAC_FAMILY_2"/>
    <property type="match status" value="1"/>
</dbReference>
<evidence type="ECO:0000313" key="5">
    <source>
        <dbReference type="EMBL" id="MBB3060806.1"/>
    </source>
</evidence>
<accession>A0A7W4Z8Q6</accession>
<sequence>MSVTEEDIRIPIAYLERLLEEAARRGCDRAELLASVGIEESELQGRAAFSALKYGRLYQRVMWQVQDEWFGMLSGGRVRSGSFRLLCLTVVNCATVRQAITLSAEFMEICRGFKVKPVLEPAGTGRERVVIRGISSLAEGEFEKLIAQTDPGVVRTTLAVWHRFYCWLVGREIPLARLHFSFPCPEEFRTLAQSEAGELLFEQEANALEYDSRYLDYPVVQNPQTVEDFIRTAPYHLVISDGSANSIKTKVKTILNRDVSESMPAAEMVAERLNMSVTTLRRRLQQEGTSYQKLKDECRMEAAFHYLSCPDLSNAQIAEMLGFDEPSAFFRAFKKWTGATPGEYRSRKAG</sequence>
<keyword evidence="6" id="KW-1185">Reference proteome</keyword>
<evidence type="ECO:0000256" key="2">
    <source>
        <dbReference type="ARBA" id="ARBA00023125"/>
    </source>
</evidence>
<protein>
    <submittedName>
        <fullName evidence="5">AraC-like DNA-binding protein</fullName>
    </submittedName>
</protein>
<gene>
    <name evidence="5" type="ORF">FHS09_001626</name>
</gene>
<proteinExistence type="predicted"/>
<dbReference type="GO" id="GO:0003700">
    <property type="term" value="F:DNA-binding transcription factor activity"/>
    <property type="evidence" value="ECO:0007669"/>
    <property type="project" value="InterPro"/>
</dbReference>
<dbReference type="InterPro" id="IPR018060">
    <property type="entry name" value="HTH_AraC"/>
</dbReference>
<evidence type="ECO:0000259" key="4">
    <source>
        <dbReference type="PROSITE" id="PS01124"/>
    </source>
</evidence>